<dbReference type="PROSITE" id="PS50048">
    <property type="entry name" value="ZN2_CY6_FUNGAL_2"/>
    <property type="match status" value="1"/>
</dbReference>
<dbReference type="SUPFAM" id="SSF57701">
    <property type="entry name" value="Zn2/Cys6 DNA-binding domain"/>
    <property type="match status" value="1"/>
</dbReference>
<evidence type="ECO:0000256" key="2">
    <source>
        <dbReference type="ARBA" id="ARBA00022833"/>
    </source>
</evidence>
<keyword evidence="2" id="KW-0862">Zinc</keyword>
<proteinExistence type="inferred from homology"/>
<keyword evidence="1" id="KW-0479">Metal-binding</keyword>
<keyword evidence="6" id="KW-0804">Transcription</keyword>
<feature type="compositionally biased region" description="Polar residues" evidence="9">
    <location>
        <begin position="146"/>
        <end position="175"/>
    </location>
</feature>
<dbReference type="AlphaFoldDB" id="A0A9P8IIQ0"/>
<evidence type="ECO:0000256" key="8">
    <source>
        <dbReference type="ARBA" id="ARBA00037990"/>
    </source>
</evidence>
<dbReference type="GO" id="GO:0000981">
    <property type="term" value="F:DNA-binding transcription factor activity, RNA polymerase II-specific"/>
    <property type="evidence" value="ECO:0007669"/>
    <property type="project" value="InterPro"/>
</dbReference>
<dbReference type="Proteomes" id="UP000750711">
    <property type="component" value="Unassembled WGS sequence"/>
</dbReference>
<dbReference type="CDD" id="cd00067">
    <property type="entry name" value="GAL4"/>
    <property type="match status" value="1"/>
</dbReference>
<evidence type="ECO:0000256" key="3">
    <source>
        <dbReference type="ARBA" id="ARBA00023015"/>
    </source>
</evidence>
<evidence type="ECO:0000259" key="10">
    <source>
        <dbReference type="PROSITE" id="PS50048"/>
    </source>
</evidence>
<dbReference type="GO" id="GO:0008270">
    <property type="term" value="F:zinc ion binding"/>
    <property type="evidence" value="ECO:0007669"/>
    <property type="project" value="InterPro"/>
</dbReference>
<feature type="domain" description="Zn(2)-C6 fungal-type" evidence="10">
    <location>
        <begin position="86"/>
        <end position="115"/>
    </location>
</feature>
<feature type="compositionally biased region" description="Polar residues" evidence="9">
    <location>
        <begin position="623"/>
        <end position="637"/>
    </location>
</feature>
<feature type="compositionally biased region" description="Polar residues" evidence="9">
    <location>
        <begin position="65"/>
        <end position="76"/>
    </location>
</feature>
<keyword evidence="4" id="KW-0238">DNA-binding</keyword>
<comment type="caution">
    <text evidence="11">The sequence shown here is derived from an EMBL/GenBank/DDBJ whole genome shotgun (WGS) entry which is preliminary data.</text>
</comment>
<dbReference type="SMART" id="SM00906">
    <property type="entry name" value="Fungal_trans"/>
    <property type="match status" value="1"/>
</dbReference>
<dbReference type="Gene3D" id="4.10.240.10">
    <property type="entry name" value="Zn(2)-C6 fungal-type DNA-binding domain"/>
    <property type="match status" value="1"/>
</dbReference>
<keyword evidence="5" id="KW-0010">Activator</keyword>
<dbReference type="Pfam" id="PF04082">
    <property type="entry name" value="Fungal_trans"/>
    <property type="match status" value="1"/>
</dbReference>
<evidence type="ECO:0000256" key="5">
    <source>
        <dbReference type="ARBA" id="ARBA00023159"/>
    </source>
</evidence>
<evidence type="ECO:0000256" key="4">
    <source>
        <dbReference type="ARBA" id="ARBA00023125"/>
    </source>
</evidence>
<evidence type="ECO:0000256" key="9">
    <source>
        <dbReference type="SAM" id="MobiDB-lite"/>
    </source>
</evidence>
<feature type="region of interest" description="Disordered" evidence="9">
    <location>
        <begin position="123"/>
        <end position="186"/>
    </location>
</feature>
<name>A0A9P8IIQ0_9PEZI</name>
<dbReference type="EMBL" id="JAGHQM010001750">
    <property type="protein sequence ID" value="KAH0552844.1"/>
    <property type="molecule type" value="Genomic_DNA"/>
</dbReference>
<evidence type="ECO:0000256" key="6">
    <source>
        <dbReference type="ARBA" id="ARBA00023163"/>
    </source>
</evidence>
<evidence type="ECO:0000313" key="12">
    <source>
        <dbReference type="Proteomes" id="UP000750711"/>
    </source>
</evidence>
<dbReference type="FunFam" id="4.10.240.10:FF:000004">
    <property type="entry name" value="Xylanolytic transcriptional activator XlnR"/>
    <property type="match status" value="1"/>
</dbReference>
<organism evidence="11 12">
    <name type="scientific">Trichoglossum hirsutum</name>
    <dbReference type="NCBI Taxonomy" id="265104"/>
    <lineage>
        <taxon>Eukaryota</taxon>
        <taxon>Fungi</taxon>
        <taxon>Dikarya</taxon>
        <taxon>Ascomycota</taxon>
        <taxon>Pezizomycotina</taxon>
        <taxon>Geoglossomycetes</taxon>
        <taxon>Geoglossales</taxon>
        <taxon>Geoglossaceae</taxon>
        <taxon>Trichoglossum</taxon>
    </lineage>
</organism>
<accession>A0A9P8IIQ0</accession>
<dbReference type="SMART" id="SM00066">
    <property type="entry name" value="GAL4"/>
    <property type="match status" value="1"/>
</dbReference>
<reference evidence="11" key="1">
    <citation type="submission" date="2021-03" db="EMBL/GenBank/DDBJ databases">
        <title>Comparative genomics and phylogenomic investigation of the class Geoglossomycetes provide insights into ecological specialization and systematics.</title>
        <authorList>
            <person name="Melie T."/>
            <person name="Pirro S."/>
            <person name="Miller A.N."/>
            <person name="Quandt A."/>
        </authorList>
    </citation>
    <scope>NUCLEOTIDE SEQUENCE</scope>
    <source>
        <strain evidence="11">CAQ_001_2017</strain>
    </source>
</reference>
<dbReference type="GO" id="GO:0003677">
    <property type="term" value="F:DNA binding"/>
    <property type="evidence" value="ECO:0007669"/>
    <property type="project" value="UniProtKB-KW"/>
</dbReference>
<sequence length="1004" mass="108235">MDSLGGASGQYALQNLHHQSIMGHHSLGKTTMKNRHHPYGNNNNNNNNSYAPVVSSAGAHGSVSNDRNGSSNTASSGPVRRRISRACDQCNQLRTKCDGKLPCAHCVDFSLSCEYVRERKKRGKASRKDIQQQQAAAAAAAGIAQSPNGFSSEDPSPTGSIQSLNSIGGRTSLNDLQPPPVSRAMSLGGNLLSASTGMGQDMTKPNHRANSIGDLRGISGVSTMDQQHHHQQLPALNQHLPDETSTSHMPRGESVEDGAGLGLNGYDRMQDYQHSATNGVGSCIRMNDHMLQNHASLSQLPGGIGQTSGVHAFQDASFAMLSPQSHHGHPGGFSPMPRSCESPLTGFLGNSPAAGSPGWLSLPSLPTSIPQSAGTLRYPVLRPLLPHTSQILPVPVACDLLDYYFTSSSSTFTQPLSPYILGYVFRKRSFLHPTNPRPCSPALLAGMLWTAAQTSDAPFLTMPPSARARTCQKLLELTVSLLKPLTHVSPNGTGLKGQVNQTGMVVNGILPGDLGVAMPAMAHRDQASGSEGGAVGAAGSLDDVATYLHLACIVSASEYKAASLRWWYAACCLARELKLNRELPPGPAPGVDPTNPMGTSGNGADADGESEMDLEAAADKQRSSMQDGSRNTQSNDSGHIGEEEREERRRIWWLLYIADRHLALCYNRPLVLLDVECEELLLPVDEAIWQFGDVFSGDPVMQGSNSIGGFAGHRRRRGPTFECTGHGIFGYFLPLMTILGGIVDLHHARNHPRFGVGVGFRSDEEWDAHESEISQQLELYGRSLQEFGARRSSANAYGSGDDQNMLGANPTQINDGGGAIPPMGRRGSRMTESDAHTRVVMAYCSHVMHVLHILLAGKWDPINMLEDSDLWISSQSFISSTGHAVAAAEAVEDILKYDPSLCFMPFFSGIYLLQGSFLLLLMADKLRGEASPSVVKACETMAQAHEACMDSLNPEYQRNFRKVMHSALAQVQGFAPEDMVDQQLRRRDMLSFYRWTANGTGLAL</sequence>
<dbReference type="CDD" id="cd12148">
    <property type="entry name" value="fungal_TF_MHR"/>
    <property type="match status" value="1"/>
</dbReference>
<keyword evidence="12" id="KW-1185">Reference proteome</keyword>
<feature type="region of interest" description="Disordered" evidence="9">
    <location>
        <begin position="798"/>
        <end position="831"/>
    </location>
</feature>
<dbReference type="Pfam" id="PF00172">
    <property type="entry name" value="Zn_clus"/>
    <property type="match status" value="1"/>
</dbReference>
<dbReference type="GO" id="GO:0006351">
    <property type="term" value="P:DNA-templated transcription"/>
    <property type="evidence" value="ECO:0007669"/>
    <property type="project" value="InterPro"/>
</dbReference>
<dbReference type="InterPro" id="IPR007219">
    <property type="entry name" value="XnlR_reg_dom"/>
</dbReference>
<dbReference type="PANTHER" id="PTHR47663">
    <property type="entry name" value="XYLANOLYTIC TRANSCRIPTIONAL ACTIVATOR XLNR-RELATED"/>
    <property type="match status" value="1"/>
</dbReference>
<dbReference type="InterPro" id="IPR051439">
    <property type="entry name" value="XlnR/Xlr1"/>
</dbReference>
<evidence type="ECO:0000256" key="7">
    <source>
        <dbReference type="ARBA" id="ARBA00023242"/>
    </source>
</evidence>
<feature type="compositionally biased region" description="Low complexity" evidence="9">
    <location>
        <begin position="41"/>
        <end position="64"/>
    </location>
</feature>
<feature type="region of interest" description="Disordered" evidence="9">
    <location>
        <begin position="584"/>
        <end position="642"/>
    </location>
</feature>
<comment type="similarity">
    <text evidence="8">Belongs to the xlnR/xlr1 family.</text>
</comment>
<keyword evidence="7" id="KW-0539">Nucleus</keyword>
<dbReference type="InterPro" id="IPR001138">
    <property type="entry name" value="Zn2Cys6_DnaBD"/>
</dbReference>
<gene>
    <name evidence="11" type="ORF">GP486_006955</name>
</gene>
<dbReference type="PANTHER" id="PTHR47663:SF1">
    <property type="entry name" value="XYLANOLYTIC TRANSCRIPTIONAL ACTIVATOR XLNR-RELATED"/>
    <property type="match status" value="1"/>
</dbReference>
<feature type="region of interest" description="Disordered" evidence="9">
    <location>
        <begin position="28"/>
        <end position="80"/>
    </location>
</feature>
<evidence type="ECO:0000313" key="11">
    <source>
        <dbReference type="EMBL" id="KAH0552844.1"/>
    </source>
</evidence>
<protein>
    <recommendedName>
        <fullName evidence="10">Zn(2)-C6 fungal-type domain-containing protein</fullName>
    </recommendedName>
</protein>
<feature type="region of interest" description="Disordered" evidence="9">
    <location>
        <begin position="242"/>
        <end position="262"/>
    </location>
</feature>
<feature type="compositionally biased region" description="Low complexity" evidence="9">
    <location>
        <begin position="131"/>
        <end position="145"/>
    </location>
</feature>
<feature type="compositionally biased region" description="Acidic residues" evidence="9">
    <location>
        <begin position="606"/>
        <end position="616"/>
    </location>
</feature>
<evidence type="ECO:0000256" key="1">
    <source>
        <dbReference type="ARBA" id="ARBA00022723"/>
    </source>
</evidence>
<keyword evidence="3" id="KW-0805">Transcription regulation</keyword>
<dbReference type="InterPro" id="IPR036864">
    <property type="entry name" value="Zn2-C6_fun-type_DNA-bd_sf"/>
</dbReference>